<dbReference type="GO" id="GO:0046921">
    <property type="term" value="F:alpha-(1-&gt;6)-fucosyltransferase activity"/>
    <property type="evidence" value="ECO:0007669"/>
    <property type="project" value="TreeGrafter"/>
</dbReference>
<evidence type="ECO:0000313" key="2">
    <source>
        <dbReference type="EMBL" id="KAG9683662.1"/>
    </source>
</evidence>
<dbReference type="EMBL" id="JAHFXF010000695">
    <property type="protein sequence ID" value="KAG9683662.1"/>
    <property type="molecule type" value="Genomic_DNA"/>
</dbReference>
<evidence type="ECO:0000256" key="1">
    <source>
        <dbReference type="SAM" id="Phobius"/>
    </source>
</evidence>
<organism evidence="2 3">
    <name type="scientific">Aureobasidium melanogenum</name>
    <name type="common">Aureobasidium pullulans var. melanogenum</name>
    <dbReference type="NCBI Taxonomy" id="46634"/>
    <lineage>
        <taxon>Eukaryota</taxon>
        <taxon>Fungi</taxon>
        <taxon>Dikarya</taxon>
        <taxon>Ascomycota</taxon>
        <taxon>Pezizomycotina</taxon>
        <taxon>Dothideomycetes</taxon>
        <taxon>Dothideomycetidae</taxon>
        <taxon>Dothideales</taxon>
        <taxon>Saccotheciaceae</taxon>
        <taxon>Aureobasidium</taxon>
    </lineage>
</organism>
<accession>A0A9P8E7U1</accession>
<protein>
    <submittedName>
        <fullName evidence="2">Uncharacterized protein</fullName>
    </submittedName>
</protein>
<sequence>MQLGSLSGSMRDRRNTNLSISSTGSFASAHTSPVVADHAQDSAEKGRFLWIPVREDTGPLPSPLLKHARENKHGFFDDWQKTPRWRTVVMLFVLAVVLICYTLSPILISDIQYDAVFANADKQIDLINGAPIPDYPTPLIFQDQHGQPRWTVSIPPSLGFPLKHHEYERICSVNEGVRKSVEAMTGRPSRIQGKNRPHFWRRPYYAADRTFLPVDEAEAMALLPAMAEGQKHISVIGHVNESSSDLPICQSSLTFVMETSEAGFGNTLLALWLSYGMAKKEGRTFFIDDSNWSYGRYTTYFKQPPQSACAPPPANQVLPCPHSARHLVVSAATLPWTFGSAFKAEYEHSLKHGFRKNRPTYNMIRQGYQDLFDLQGEDGSFLTHKLTVMRAAASASQTPLVGMHLRRGDLHPFELEYSHDYLPFERYTSAASELFASFSPNKSSMEPTALLLASDDPDILSSHDLVNTLPSHLTASRPQERIVLASKKTLEPAVPIRKPGSAYVKHVDENSGWEGGFYASLFFSLGKGHPSASKQGMDDEMQKAVLKLRELVGRAYLLDLAVLGHADAVVCASSSAACRIIGVMMGADKVSEGHWKNVDDNRAWSWDGKV</sequence>
<keyword evidence="1" id="KW-0812">Transmembrane</keyword>
<dbReference type="GO" id="GO:0006487">
    <property type="term" value="P:protein N-linked glycosylation"/>
    <property type="evidence" value="ECO:0007669"/>
    <property type="project" value="TreeGrafter"/>
</dbReference>
<evidence type="ECO:0000313" key="3">
    <source>
        <dbReference type="Proteomes" id="UP000779574"/>
    </source>
</evidence>
<dbReference type="Proteomes" id="UP000779574">
    <property type="component" value="Unassembled WGS sequence"/>
</dbReference>
<keyword evidence="1" id="KW-1133">Transmembrane helix</keyword>
<name>A0A9P8E7U1_AURME</name>
<reference evidence="2" key="1">
    <citation type="journal article" date="2021" name="J Fungi (Basel)">
        <title>Virulence traits and population genomics of the black yeast Aureobasidium melanogenum.</title>
        <authorList>
            <person name="Cernosa A."/>
            <person name="Sun X."/>
            <person name="Gostincar C."/>
            <person name="Fang C."/>
            <person name="Gunde-Cimerman N."/>
            <person name="Song Z."/>
        </authorList>
    </citation>
    <scope>NUCLEOTIDE SEQUENCE</scope>
    <source>
        <strain evidence="2">EXF-9911</strain>
    </source>
</reference>
<dbReference type="PANTHER" id="PTHR13132">
    <property type="entry name" value="ALPHA- 1,6 -FUCOSYLTRANSFERASE"/>
    <property type="match status" value="1"/>
</dbReference>
<dbReference type="PANTHER" id="PTHR13132:SF29">
    <property type="entry name" value="ALPHA-(1,6)-FUCOSYLTRANSFERASE"/>
    <property type="match status" value="1"/>
</dbReference>
<gene>
    <name evidence="2" type="ORF">KCU76_g12943</name>
</gene>
<dbReference type="AlphaFoldDB" id="A0A9P8E7U1"/>
<reference evidence="2" key="2">
    <citation type="submission" date="2021-08" db="EMBL/GenBank/DDBJ databases">
        <authorList>
            <person name="Gostincar C."/>
            <person name="Sun X."/>
            <person name="Song Z."/>
            <person name="Gunde-Cimerman N."/>
        </authorList>
    </citation>
    <scope>NUCLEOTIDE SEQUENCE</scope>
    <source>
        <strain evidence="2">EXF-9911</strain>
    </source>
</reference>
<proteinExistence type="predicted"/>
<keyword evidence="1" id="KW-0472">Membrane</keyword>
<feature type="non-terminal residue" evidence="2">
    <location>
        <position position="1"/>
    </location>
</feature>
<comment type="caution">
    <text evidence="2">The sequence shown here is derived from an EMBL/GenBank/DDBJ whole genome shotgun (WGS) entry which is preliminary data.</text>
</comment>
<feature type="transmembrane region" description="Helical" evidence="1">
    <location>
        <begin position="88"/>
        <end position="108"/>
    </location>
</feature>
<dbReference type="OrthoDB" id="2392789at2759"/>